<dbReference type="Gene3D" id="1.10.1660.10">
    <property type="match status" value="1"/>
</dbReference>
<dbReference type="Pfam" id="PF13591">
    <property type="entry name" value="MerR_2"/>
    <property type="match status" value="1"/>
</dbReference>
<proteinExistence type="predicted"/>
<evidence type="ECO:0000313" key="2">
    <source>
        <dbReference type="Proteomes" id="UP000229897"/>
    </source>
</evidence>
<protein>
    <submittedName>
        <fullName evidence="1">MerR family transcriptional regulator</fullName>
    </submittedName>
</protein>
<dbReference type="OrthoDB" id="9799091at2"/>
<keyword evidence="2" id="KW-1185">Reference proteome</keyword>
<accession>A0A2D2DIL2</accession>
<dbReference type="KEGG" id="mass:CR152_10000"/>
<dbReference type="AlphaFoldDB" id="A0A2D2DIL2"/>
<evidence type="ECO:0000313" key="1">
    <source>
        <dbReference type="EMBL" id="ATQ74818.1"/>
    </source>
</evidence>
<dbReference type="EMBL" id="CP024608">
    <property type="protein sequence ID" value="ATQ74818.1"/>
    <property type="molecule type" value="Genomic_DNA"/>
</dbReference>
<reference evidence="1" key="1">
    <citation type="submission" date="2017-10" db="EMBL/GenBank/DDBJ databases">
        <title>Massilia psychrophilum sp. nov., a novel purple-pigmented bacterium isolated from Tianshan glacier, Xinjiang Municipality, China.</title>
        <authorList>
            <person name="Wang H."/>
        </authorList>
    </citation>
    <scope>NUCLEOTIDE SEQUENCE [LARGE SCALE GENOMIC DNA]</scope>
    <source>
        <strain evidence="1">B2</strain>
    </source>
</reference>
<sequence>MADIDIVGVLLDDVALDLHELARACGVEPDWVVRHVGDGLLGADEIMARGLDEDARAQWRFRSADLQRARRLLSLERDLDANEEIAALVLDLADEVSRLRTRLRVLGAL</sequence>
<dbReference type="Proteomes" id="UP000229897">
    <property type="component" value="Chromosome"/>
</dbReference>
<name>A0A2D2DIL2_9BURK</name>
<gene>
    <name evidence="1" type="ORF">CR152_10000</name>
</gene>
<organism evidence="1 2">
    <name type="scientific">Massilia violaceinigra</name>
    <dbReference type="NCBI Taxonomy" id="2045208"/>
    <lineage>
        <taxon>Bacteria</taxon>
        <taxon>Pseudomonadati</taxon>
        <taxon>Pseudomonadota</taxon>
        <taxon>Betaproteobacteria</taxon>
        <taxon>Burkholderiales</taxon>
        <taxon>Oxalobacteraceae</taxon>
        <taxon>Telluria group</taxon>
        <taxon>Massilia</taxon>
    </lineage>
</organism>
<dbReference type="RefSeq" id="WP_099874794.1">
    <property type="nucleotide sequence ID" value="NZ_CP024608.1"/>
</dbReference>